<sequence>MQHPKRVYFRFSKPEPPNEDILWRSSQIKARNAGKWMIFTDANDVQLNSNMTKSPRHKKYYKYKGYQVPQECFDHSDSQPLNTEVSMNYSYFIPRRELVSTVHERERTQRYDDEEPKKDFRKGFVGKNPLTMPFRTSTKILNEKRFKELRRAPRKIQTVRSPRCTYLQSQDE</sequence>
<evidence type="ECO:0000256" key="1">
    <source>
        <dbReference type="SAM" id="MobiDB-lite"/>
    </source>
</evidence>
<accession>A2E4C2</accession>
<dbReference type="VEuPathDB" id="TrichDB:TVAG_128710"/>
<dbReference type="AlphaFoldDB" id="A2E4C2"/>
<name>A2E4C2_TRIV3</name>
<keyword evidence="3" id="KW-1185">Reference proteome</keyword>
<feature type="region of interest" description="Disordered" evidence="1">
    <location>
        <begin position="104"/>
        <end position="123"/>
    </location>
</feature>
<dbReference type="InParanoid" id="A2E4C2"/>
<proteinExistence type="predicted"/>
<evidence type="ECO:0000313" key="2">
    <source>
        <dbReference type="EMBL" id="EAY12457.1"/>
    </source>
</evidence>
<reference evidence="2" key="2">
    <citation type="journal article" date="2007" name="Science">
        <title>Draft genome sequence of the sexually transmitted pathogen Trichomonas vaginalis.</title>
        <authorList>
            <person name="Carlton J.M."/>
            <person name="Hirt R.P."/>
            <person name="Silva J.C."/>
            <person name="Delcher A.L."/>
            <person name="Schatz M."/>
            <person name="Zhao Q."/>
            <person name="Wortman J.R."/>
            <person name="Bidwell S.L."/>
            <person name="Alsmark U.C.M."/>
            <person name="Besteiro S."/>
            <person name="Sicheritz-Ponten T."/>
            <person name="Noel C.J."/>
            <person name="Dacks J.B."/>
            <person name="Foster P.G."/>
            <person name="Simillion C."/>
            <person name="Van de Peer Y."/>
            <person name="Miranda-Saavedra D."/>
            <person name="Barton G.J."/>
            <person name="Westrop G.D."/>
            <person name="Mueller S."/>
            <person name="Dessi D."/>
            <person name="Fiori P.L."/>
            <person name="Ren Q."/>
            <person name="Paulsen I."/>
            <person name="Zhang H."/>
            <person name="Bastida-Corcuera F.D."/>
            <person name="Simoes-Barbosa A."/>
            <person name="Brown M.T."/>
            <person name="Hayes R.D."/>
            <person name="Mukherjee M."/>
            <person name="Okumura C.Y."/>
            <person name="Schneider R."/>
            <person name="Smith A.J."/>
            <person name="Vanacova S."/>
            <person name="Villalvazo M."/>
            <person name="Haas B.J."/>
            <person name="Pertea M."/>
            <person name="Feldblyum T.V."/>
            <person name="Utterback T.R."/>
            <person name="Shu C.L."/>
            <person name="Osoegawa K."/>
            <person name="de Jong P.J."/>
            <person name="Hrdy I."/>
            <person name="Horvathova L."/>
            <person name="Zubacova Z."/>
            <person name="Dolezal P."/>
            <person name="Malik S.B."/>
            <person name="Logsdon J.M. Jr."/>
            <person name="Henze K."/>
            <person name="Gupta A."/>
            <person name="Wang C.C."/>
            <person name="Dunne R.L."/>
            <person name="Upcroft J.A."/>
            <person name="Upcroft P."/>
            <person name="White O."/>
            <person name="Salzberg S.L."/>
            <person name="Tang P."/>
            <person name="Chiu C.-H."/>
            <person name="Lee Y.-S."/>
            <person name="Embley T.M."/>
            <person name="Coombs G.H."/>
            <person name="Mottram J.C."/>
            <person name="Tachezy J."/>
            <person name="Fraser-Liggett C.M."/>
            <person name="Johnson P.J."/>
        </authorList>
    </citation>
    <scope>NUCLEOTIDE SEQUENCE [LARGE SCALE GENOMIC DNA]</scope>
    <source>
        <strain evidence="2">G3</strain>
    </source>
</reference>
<dbReference type="Proteomes" id="UP000001542">
    <property type="component" value="Unassembled WGS sequence"/>
</dbReference>
<reference evidence="2" key="1">
    <citation type="submission" date="2006-10" db="EMBL/GenBank/DDBJ databases">
        <authorList>
            <person name="Amadeo P."/>
            <person name="Zhao Q."/>
            <person name="Wortman J."/>
            <person name="Fraser-Liggett C."/>
            <person name="Carlton J."/>
        </authorList>
    </citation>
    <scope>NUCLEOTIDE SEQUENCE</scope>
    <source>
        <strain evidence="2">G3</strain>
    </source>
</reference>
<feature type="compositionally biased region" description="Basic and acidic residues" evidence="1">
    <location>
        <begin position="104"/>
        <end position="122"/>
    </location>
</feature>
<dbReference type="KEGG" id="tva:4770423"/>
<dbReference type="RefSeq" id="XP_001324680.1">
    <property type="nucleotide sequence ID" value="XM_001324645.1"/>
</dbReference>
<dbReference type="VEuPathDB" id="TrichDB:TVAGG3_0018320"/>
<protein>
    <submittedName>
        <fullName evidence="2">Uncharacterized protein</fullName>
    </submittedName>
</protein>
<evidence type="ECO:0000313" key="3">
    <source>
        <dbReference type="Proteomes" id="UP000001542"/>
    </source>
</evidence>
<organism evidence="2 3">
    <name type="scientific">Trichomonas vaginalis (strain ATCC PRA-98 / G3)</name>
    <dbReference type="NCBI Taxonomy" id="412133"/>
    <lineage>
        <taxon>Eukaryota</taxon>
        <taxon>Metamonada</taxon>
        <taxon>Parabasalia</taxon>
        <taxon>Trichomonadida</taxon>
        <taxon>Trichomonadidae</taxon>
        <taxon>Trichomonas</taxon>
    </lineage>
</organism>
<gene>
    <name evidence="2" type="ORF">TVAG_128710</name>
</gene>
<dbReference type="EMBL" id="DS113301">
    <property type="protein sequence ID" value="EAY12457.1"/>
    <property type="molecule type" value="Genomic_DNA"/>
</dbReference>